<dbReference type="GO" id="GO:0009190">
    <property type="term" value="P:cyclic nucleotide biosynthetic process"/>
    <property type="evidence" value="ECO:0007669"/>
    <property type="project" value="InterPro"/>
</dbReference>
<feature type="domain" description="Guanylate cyclase" evidence="3">
    <location>
        <begin position="654"/>
        <end position="730"/>
    </location>
</feature>
<name>A0A8S1PB21_9CILI</name>
<dbReference type="Pfam" id="PF00169">
    <property type="entry name" value="PH"/>
    <property type="match status" value="1"/>
</dbReference>
<feature type="region of interest" description="Disordered" evidence="1">
    <location>
        <begin position="2116"/>
        <end position="2140"/>
    </location>
</feature>
<organism evidence="4 5">
    <name type="scientific">Paramecium sonneborni</name>
    <dbReference type="NCBI Taxonomy" id="65129"/>
    <lineage>
        <taxon>Eukaryota</taxon>
        <taxon>Sar</taxon>
        <taxon>Alveolata</taxon>
        <taxon>Ciliophora</taxon>
        <taxon>Intramacronucleata</taxon>
        <taxon>Oligohymenophorea</taxon>
        <taxon>Peniculida</taxon>
        <taxon>Parameciidae</taxon>
        <taxon>Paramecium</taxon>
    </lineage>
</organism>
<proteinExistence type="predicted"/>
<sequence length="2140" mass="247411">MQNSQTQSQSAMSILGYIPALIVQHLLNLKMNKLPRSLPEKQNIKSVVMFADISGFTKLTEKLSQLGTEGAERIAFAINRYMELLVQGIGRSGGDIFKFAGDAMIVIWPPPPEGNNFIQQIETLLKQAIQSALLIQEKLTKTTIESGIQLSVKIGFGVGEMSIIHVGGVFNRIEYLATGDPLLQAFASEHCLTEGNSDIDQSKNYFFLDRFLFIKKSDYLLEGKVQVLNKFQFEYFEIMHNFPLQNLKQKEFINIQQEYKKRIRDMLMGQQMNRKEIKFYNKTKERVEIQYAKNFKEKVFERKKKIRRLLREIQQYNMQNSQTQSQSAMSILGYIPALIVQHLLNLKMNKLPRSLPEKQNIKSVVMFADISGFTKLTEKLSQLGTEGAERIAFAINRYMELLVQGIGRSGGDIFKFAGDAMIVIWPPPPEGNNFIQQIETLLKQAIQSALLIQEKLTKTTIESGIQLSVKIGFGVGEMSIIHVGGVFNRIEYLATGDPLLQAFASEHCLTEGGKIIISSQVYNLVNNFFECKAVEHHENHYEVIQIKSTQAKVKMKADALLIKNNITITKFQAIRNEIQSYIPAALLPYIEINEEPWSAELRRLSVMFVNLGIDLNDAKSEKGLYQIQRVIMTVQKCIYMHEGSLNKLLMDDKGSTLIIVFGLPPLSHQNDAVRSIQTAQLMRIELPKINCGCAIGIVTGTVFAGVVGTSGSRREYSVLGDSVNLAARLMQAACEEKEHKILVCSETAKSAENCLSFQFLKSQIVKGKNQPVEIYIPLQKSQPSTPANFFPSLRTHNYAFGFKRKTEFINQCIYGRDEPYKKILNQVDKIMRGIDKKGLFIIKGSYGVGKTILVKKVLHRVQEKLNSNQYNSWKYGELPQILTSQLNPVTRAYKLNGLRQILKQIFILFAKRLERKPDLALFQLMVDEQLYTQNTINCMKEILELKSISRVDNFPPKGNDEDNQQELKKIILQFLSNYFEQVPEKYENLYIGRSPEELGWDVKQQNVRQVIKYSIKYSNILCPVILCLDDMQDYDNLTFKLISLMIKTYDRIQILGLYRDNFHETTLQVKTAEKKKSQEEIAMDGISRLEDAIEQNFYSIIQLKGIERKGKDDEFAKMIRFSFNISKFDIENMKNQQEEVRKRDASIINDVCVQETINKEMNHQFLFSQNKQSLIEKDVELLLFSYIYLKTQGVPLMVLNFVQNLIDQGYIKMGNKSSIITKELINIINYEESIIIDAPCDRVAVNGPIIDKLPCLEQLILKVASIVGDIFDIQMLSRINPFKAALNNRLQKMMDELEQKDFIEIMEVQEQNIYYRFTCPFMRDCLYQRITFKQRRQLHKAAAEAIQLLPLAFEIDERIESKKLQFHWVMAEQNNQLIQQATQNFKVRQSSGSVKNLIQRGQKQKQEENSNTQIVQVNYYKFDNLSSKAMRSIILKQISNKLTKNHNNINTILKEGILEKKSKQNVSWAPRYWVLDGKEMRCYYSKQDMQKKELPLCTIPLKGIYSVIPLELNEQQSETNFPLSISSTLWYKKNKEMGERRFLLNSKNVEDLEMWIIYLEFAKAKAIYDDFTNNYGKISFPLGNNNDYYDPEFKYDVNIEKQKLSLGLQYDKSQQAKMSKNSVLSRNSRASRMTIATKQFKFMEKASQEDNTFQNSQIVDSQLLKDRINCFLQKSTLLLFSHLFDMSLQKQDDYNILGQPNMVMKKMTNIFKIDKQLTSENKKQSNAFITNQSQSQSQSITNSTDQNSNMMQQVQQQQQQRKAITLDENPLIAKKIDTSIDEESGSSKEEGDGLLQTRTLQQIIEEEYDNELSESTNQQQQQQIKQSRNLKYFDDIRLKSNSKFQQEDRKRSDSQESFEQITPISRRHTQKQEQTPKQINYFKLPFQEMRNSTEFKLDMAIQVDMHQVNNSISKSLSKSSIDPKSEISYQQHDNQEFLKLFENSTNQAQSQQNNQFSNKILDDNKRDTIQTHISSSNFLSTQYPFLPHQSTNLSSNTNQKQKQPPQYASRQSQMSQKTNANSISSQRNQYGTALNTCKSLSGDIFILRPGYKVIVTRIDQEKKLIYCNYQNMQGLFYLRDIAVIEDNQEDSQIQIKSRTPTTFEVKYKELLNDRFNTRSKSPNYRSTQCKNPPKKPFMRF</sequence>
<dbReference type="InterPro" id="IPR001849">
    <property type="entry name" value="PH_domain"/>
</dbReference>
<feature type="compositionally biased region" description="Basic and acidic residues" evidence="1">
    <location>
        <begin position="1845"/>
        <end position="1854"/>
    </location>
</feature>
<feature type="compositionally biased region" description="Low complexity" evidence="1">
    <location>
        <begin position="1730"/>
        <end position="1760"/>
    </location>
</feature>
<feature type="region of interest" description="Disordered" evidence="1">
    <location>
        <begin position="1989"/>
        <end position="2026"/>
    </location>
</feature>
<reference evidence="4" key="1">
    <citation type="submission" date="2021-01" db="EMBL/GenBank/DDBJ databases">
        <authorList>
            <consortium name="Genoscope - CEA"/>
            <person name="William W."/>
        </authorList>
    </citation>
    <scope>NUCLEOTIDE SEQUENCE</scope>
</reference>
<dbReference type="SMART" id="SM00233">
    <property type="entry name" value="PH"/>
    <property type="match status" value="1"/>
</dbReference>
<evidence type="ECO:0000313" key="4">
    <source>
        <dbReference type="EMBL" id="CAD8100336.1"/>
    </source>
</evidence>
<feature type="domain" description="Guanylate cyclase" evidence="3">
    <location>
        <begin position="47"/>
        <end position="189"/>
    </location>
</feature>
<dbReference type="EMBL" id="CAJJDN010000073">
    <property type="protein sequence ID" value="CAD8100336.1"/>
    <property type="molecule type" value="Genomic_DNA"/>
</dbReference>
<feature type="domain" description="PH" evidence="2">
    <location>
        <begin position="1451"/>
        <end position="1564"/>
    </location>
</feature>
<gene>
    <name evidence="4" type="ORF">PSON_ATCC_30995.1.T0730195</name>
</gene>
<dbReference type="OrthoDB" id="194468at2759"/>
<dbReference type="PANTHER" id="PTHR47455">
    <property type="entry name" value="ADENYLYL CYCLASE BETA"/>
    <property type="match status" value="1"/>
</dbReference>
<keyword evidence="5" id="KW-1185">Reference proteome</keyword>
<dbReference type="PANTHER" id="PTHR47455:SF1">
    <property type="entry name" value="GUANYLATE CYCLASE DOMAIN-CONTAINING PROTEIN"/>
    <property type="match status" value="1"/>
</dbReference>
<dbReference type="CDD" id="cd07302">
    <property type="entry name" value="CHD"/>
    <property type="match status" value="3"/>
</dbReference>
<evidence type="ECO:0000313" key="5">
    <source>
        <dbReference type="Proteomes" id="UP000692954"/>
    </source>
</evidence>
<dbReference type="GO" id="GO:0035556">
    <property type="term" value="P:intracellular signal transduction"/>
    <property type="evidence" value="ECO:0007669"/>
    <property type="project" value="InterPro"/>
</dbReference>
<dbReference type="PROSITE" id="PS50125">
    <property type="entry name" value="GUANYLATE_CYCLASE_2"/>
    <property type="match status" value="3"/>
</dbReference>
<feature type="region of interest" description="Disordered" evidence="1">
    <location>
        <begin position="1728"/>
        <end position="1766"/>
    </location>
</feature>
<evidence type="ECO:0008006" key="6">
    <source>
        <dbReference type="Google" id="ProtNLM"/>
    </source>
</evidence>
<evidence type="ECO:0000259" key="2">
    <source>
        <dbReference type="PROSITE" id="PS50003"/>
    </source>
</evidence>
<dbReference type="PROSITE" id="PS50003">
    <property type="entry name" value="PH_DOMAIN"/>
    <property type="match status" value="1"/>
</dbReference>
<dbReference type="Proteomes" id="UP000692954">
    <property type="component" value="Unassembled WGS sequence"/>
</dbReference>
<evidence type="ECO:0000256" key="1">
    <source>
        <dbReference type="SAM" id="MobiDB-lite"/>
    </source>
</evidence>
<evidence type="ECO:0000259" key="3">
    <source>
        <dbReference type="PROSITE" id="PS50125"/>
    </source>
</evidence>
<feature type="region of interest" description="Disordered" evidence="1">
    <location>
        <begin position="1776"/>
        <end position="1795"/>
    </location>
</feature>
<dbReference type="SMART" id="SM00044">
    <property type="entry name" value="CYCc"/>
    <property type="match status" value="1"/>
</dbReference>
<feature type="compositionally biased region" description="Polar residues" evidence="1">
    <location>
        <begin position="2118"/>
        <end position="2130"/>
    </location>
</feature>
<feature type="region of interest" description="Disordered" evidence="1">
    <location>
        <begin position="1841"/>
        <end position="1877"/>
    </location>
</feature>
<comment type="caution">
    <text evidence="4">The sequence shown here is derived from an EMBL/GenBank/DDBJ whole genome shotgun (WGS) entry which is preliminary data.</text>
</comment>
<dbReference type="InterPro" id="IPR001054">
    <property type="entry name" value="A/G_cyclase"/>
</dbReference>
<dbReference type="Pfam" id="PF00211">
    <property type="entry name" value="Guanylate_cyc"/>
    <property type="match status" value="2"/>
</dbReference>
<feature type="domain" description="Guanylate cyclase" evidence="3">
    <location>
        <begin position="364"/>
        <end position="506"/>
    </location>
</feature>
<accession>A0A8S1PB21</accession>
<protein>
    <recommendedName>
        <fullName evidence="6">Adenylate cyclase</fullName>
    </recommendedName>
</protein>